<dbReference type="EMBL" id="JAAEDI010000001">
    <property type="protein sequence ID" value="MBR0648031.1"/>
    <property type="molecule type" value="Genomic_DNA"/>
</dbReference>
<dbReference type="SUPFAM" id="SSF109709">
    <property type="entry name" value="KorB DNA-binding domain-like"/>
    <property type="match status" value="1"/>
</dbReference>
<dbReference type="RefSeq" id="WP_211864945.1">
    <property type="nucleotide sequence ID" value="NZ_JAAEDI010000001.1"/>
</dbReference>
<gene>
    <name evidence="1" type="ORF">GXW78_00010</name>
</gene>
<sequence>MALRRAGREMALLVGSTVAADRSDPSLVRLIAKAWALREALVSSTAPSLTAVAAERGISQSYATRVVRLAWLAPDIVEAILGGCQPVNLTAARLMQDTRIPTDWQDQRRALGFV</sequence>
<evidence type="ECO:0000313" key="2">
    <source>
        <dbReference type="Proteomes" id="UP000698752"/>
    </source>
</evidence>
<accession>A0ABS5EAH8</accession>
<reference evidence="2" key="1">
    <citation type="journal article" date="2021" name="Syst. Appl. Microbiol.">
        <title>Roseomonas hellenica sp. nov., isolated from roots of wild-growing Alkanna tinctoria.</title>
        <authorList>
            <person name="Rat A."/>
            <person name="Naranjo H.D."/>
            <person name="Lebbe L."/>
            <person name="Cnockaert M."/>
            <person name="Krigas N."/>
            <person name="Grigoriadou K."/>
            <person name="Maloupa E."/>
            <person name="Willems A."/>
        </authorList>
    </citation>
    <scope>NUCLEOTIDE SEQUENCE [LARGE SCALE GENOMIC DNA]</scope>
    <source>
        <strain evidence="2">LMG 31159</strain>
    </source>
</reference>
<name>A0ABS5EAH8_9PROT</name>
<protein>
    <submittedName>
        <fullName evidence="1">Uncharacterized protein</fullName>
    </submittedName>
</protein>
<organism evidence="1 2">
    <name type="scientific">Neoroseomonas terrae</name>
    <dbReference type="NCBI Taxonomy" id="424799"/>
    <lineage>
        <taxon>Bacteria</taxon>
        <taxon>Pseudomonadati</taxon>
        <taxon>Pseudomonadota</taxon>
        <taxon>Alphaproteobacteria</taxon>
        <taxon>Acetobacterales</taxon>
        <taxon>Acetobacteraceae</taxon>
        <taxon>Neoroseomonas</taxon>
    </lineage>
</organism>
<dbReference type="Proteomes" id="UP000698752">
    <property type="component" value="Unassembled WGS sequence"/>
</dbReference>
<evidence type="ECO:0000313" key="1">
    <source>
        <dbReference type="EMBL" id="MBR0648031.1"/>
    </source>
</evidence>
<comment type="caution">
    <text evidence="1">The sequence shown here is derived from an EMBL/GenBank/DDBJ whole genome shotgun (WGS) entry which is preliminary data.</text>
</comment>
<keyword evidence="2" id="KW-1185">Reference proteome</keyword>
<proteinExistence type="predicted"/>